<accession>A0A4Z1EQ25</accession>
<proteinExistence type="predicted"/>
<comment type="caution">
    <text evidence="2">The sequence shown here is derived from an EMBL/GenBank/DDBJ whole genome shotgun (WGS) entry which is preliminary data.</text>
</comment>
<evidence type="ECO:0000313" key="2">
    <source>
        <dbReference type="EMBL" id="TGO14474.1"/>
    </source>
</evidence>
<name>A0A4Z1EQ25_9HELO</name>
<evidence type="ECO:0000313" key="3">
    <source>
        <dbReference type="Proteomes" id="UP000297777"/>
    </source>
</evidence>
<protein>
    <submittedName>
        <fullName evidence="2">Uncharacterized protein</fullName>
    </submittedName>
</protein>
<evidence type="ECO:0000256" key="1">
    <source>
        <dbReference type="SAM" id="MobiDB-lite"/>
    </source>
</evidence>
<dbReference type="AlphaFoldDB" id="A0A4Z1EQ25"/>
<feature type="compositionally biased region" description="Acidic residues" evidence="1">
    <location>
        <begin position="28"/>
        <end position="37"/>
    </location>
</feature>
<organism evidence="2 3">
    <name type="scientific">Botrytis tulipae</name>
    <dbReference type="NCBI Taxonomy" id="87230"/>
    <lineage>
        <taxon>Eukaryota</taxon>
        <taxon>Fungi</taxon>
        <taxon>Dikarya</taxon>
        <taxon>Ascomycota</taxon>
        <taxon>Pezizomycotina</taxon>
        <taxon>Leotiomycetes</taxon>
        <taxon>Helotiales</taxon>
        <taxon>Sclerotiniaceae</taxon>
        <taxon>Botrytis</taxon>
    </lineage>
</organism>
<keyword evidence="3" id="KW-1185">Reference proteome</keyword>
<dbReference type="OrthoDB" id="3562621at2759"/>
<gene>
    <name evidence="2" type="ORF">BTUL_0052g00110</name>
</gene>
<feature type="region of interest" description="Disordered" evidence="1">
    <location>
        <begin position="1"/>
        <end position="85"/>
    </location>
</feature>
<sequence>MRSHGRDGSEDDSSDGDSSSITSHIDSDSDSEGESDVGSEREYQCPTTLPRGRSPSPRYSYLPGDYSDDSDEEEAPDQDRRHLTGSSCTCRESRCIPSNSAQHGSSVRNSIPSPIGLSPSRHSDTAYYVANTEYKLKLIEVPICGRCPWLW</sequence>
<dbReference type="EMBL" id="PQXH01000052">
    <property type="protein sequence ID" value="TGO14474.1"/>
    <property type="molecule type" value="Genomic_DNA"/>
</dbReference>
<reference evidence="2 3" key="1">
    <citation type="submission" date="2017-12" db="EMBL/GenBank/DDBJ databases">
        <title>Comparative genomics of Botrytis spp.</title>
        <authorList>
            <person name="Valero-Jimenez C.A."/>
            <person name="Tapia P."/>
            <person name="Veloso J."/>
            <person name="Silva-Moreno E."/>
            <person name="Staats M."/>
            <person name="Valdes J.H."/>
            <person name="Van Kan J.A.L."/>
        </authorList>
    </citation>
    <scope>NUCLEOTIDE SEQUENCE [LARGE SCALE GENOMIC DNA]</scope>
    <source>
        <strain evidence="2 3">Bt9001</strain>
    </source>
</reference>
<dbReference type="Proteomes" id="UP000297777">
    <property type="component" value="Unassembled WGS sequence"/>
</dbReference>
<feature type="compositionally biased region" description="Acidic residues" evidence="1">
    <location>
        <begin position="66"/>
        <end position="76"/>
    </location>
</feature>
<feature type="compositionally biased region" description="Polar residues" evidence="1">
    <location>
        <begin position="97"/>
        <end position="112"/>
    </location>
</feature>
<feature type="region of interest" description="Disordered" evidence="1">
    <location>
        <begin position="97"/>
        <end position="120"/>
    </location>
</feature>